<comment type="caution">
    <text evidence="5">The sequence shown here is derived from an EMBL/GenBank/DDBJ whole genome shotgun (WGS) entry which is preliminary data.</text>
</comment>
<organism evidence="5 6">
    <name type="scientific">Rhodoferax saidenbachensis</name>
    <dbReference type="NCBI Taxonomy" id="1484693"/>
    <lineage>
        <taxon>Bacteria</taxon>
        <taxon>Pseudomonadati</taxon>
        <taxon>Pseudomonadota</taxon>
        <taxon>Betaproteobacteria</taxon>
        <taxon>Burkholderiales</taxon>
        <taxon>Comamonadaceae</taxon>
        <taxon>Rhodoferax</taxon>
    </lineage>
</organism>
<dbReference type="Gene3D" id="2.60.120.10">
    <property type="entry name" value="Jelly Rolls"/>
    <property type="match status" value="1"/>
</dbReference>
<dbReference type="InterPro" id="IPR036390">
    <property type="entry name" value="WH_DNA-bd_sf"/>
</dbReference>
<dbReference type="Pfam" id="PF00027">
    <property type="entry name" value="cNMP_binding"/>
    <property type="match status" value="1"/>
</dbReference>
<dbReference type="PROSITE" id="PS51063">
    <property type="entry name" value="HTH_CRP_2"/>
    <property type="match status" value="1"/>
</dbReference>
<dbReference type="RefSeq" id="WP_310340140.1">
    <property type="nucleotide sequence ID" value="NZ_JAVDXO010000002.1"/>
</dbReference>
<proteinExistence type="predicted"/>
<dbReference type="SUPFAM" id="SSF46785">
    <property type="entry name" value="Winged helix' DNA-binding domain"/>
    <property type="match status" value="1"/>
</dbReference>
<dbReference type="CDD" id="cd00038">
    <property type="entry name" value="CAP_ED"/>
    <property type="match status" value="1"/>
</dbReference>
<keyword evidence="6" id="KW-1185">Reference proteome</keyword>
<evidence type="ECO:0000259" key="4">
    <source>
        <dbReference type="PROSITE" id="PS51063"/>
    </source>
</evidence>
<dbReference type="InterPro" id="IPR012318">
    <property type="entry name" value="HTH_CRP"/>
</dbReference>
<evidence type="ECO:0000256" key="2">
    <source>
        <dbReference type="ARBA" id="ARBA00023125"/>
    </source>
</evidence>
<evidence type="ECO:0000256" key="3">
    <source>
        <dbReference type="ARBA" id="ARBA00023163"/>
    </source>
</evidence>
<dbReference type="EMBL" id="JAVDXO010000002">
    <property type="protein sequence ID" value="MDR7305844.1"/>
    <property type="molecule type" value="Genomic_DNA"/>
</dbReference>
<keyword evidence="1" id="KW-0805">Transcription regulation</keyword>
<name>A0ABU1ZJW6_9BURK</name>
<dbReference type="InterPro" id="IPR050397">
    <property type="entry name" value="Env_Response_Regulators"/>
</dbReference>
<accession>A0ABU1ZJW6</accession>
<evidence type="ECO:0000313" key="5">
    <source>
        <dbReference type="EMBL" id="MDR7305844.1"/>
    </source>
</evidence>
<dbReference type="SUPFAM" id="SSF51206">
    <property type="entry name" value="cAMP-binding domain-like"/>
    <property type="match status" value="1"/>
</dbReference>
<keyword evidence="3" id="KW-0804">Transcription</keyword>
<sequence length="243" mass="26587">MNTAYRYFGDIKQNHLLAALPQADADRWRGQLEPVELTRSQVLCAAGSVPEYVYFPITGIASLVYLTQEGASAEVAVVGNDGMVGVSLLLGGGSAPSEAVVQSSGLALRLSASFLRSEMDRSGAIAKVMLRYAQAVLGQVAQTAVCNRYHSIEQQLCRRLLLGLDRSYSDEIEMTHELAANLLGVRREGITIAAHKLQEAGLIRYHRGHIVVLDRPRLEKQTCECYAVAKKEYRRLLPMALAA</sequence>
<dbReference type="InterPro" id="IPR000595">
    <property type="entry name" value="cNMP-bd_dom"/>
</dbReference>
<reference evidence="5 6" key="1">
    <citation type="submission" date="2023-07" db="EMBL/GenBank/DDBJ databases">
        <title>Sorghum-associated microbial communities from plants grown in Nebraska, USA.</title>
        <authorList>
            <person name="Schachtman D."/>
        </authorList>
    </citation>
    <scope>NUCLEOTIDE SEQUENCE [LARGE SCALE GENOMIC DNA]</scope>
    <source>
        <strain evidence="5 6">BE308</strain>
    </source>
</reference>
<keyword evidence="2" id="KW-0238">DNA-binding</keyword>
<feature type="domain" description="HTH crp-type" evidence="4">
    <location>
        <begin position="150"/>
        <end position="216"/>
    </location>
</feature>
<gene>
    <name evidence="5" type="ORF">J2X15_001122</name>
</gene>
<dbReference type="PANTHER" id="PTHR24567:SF74">
    <property type="entry name" value="HTH-TYPE TRANSCRIPTIONAL REGULATOR ARCR"/>
    <property type="match status" value="1"/>
</dbReference>
<dbReference type="PANTHER" id="PTHR24567">
    <property type="entry name" value="CRP FAMILY TRANSCRIPTIONAL REGULATORY PROTEIN"/>
    <property type="match status" value="1"/>
</dbReference>
<dbReference type="InterPro" id="IPR018490">
    <property type="entry name" value="cNMP-bd_dom_sf"/>
</dbReference>
<evidence type="ECO:0000256" key="1">
    <source>
        <dbReference type="ARBA" id="ARBA00023015"/>
    </source>
</evidence>
<dbReference type="Pfam" id="PF13545">
    <property type="entry name" value="HTH_Crp_2"/>
    <property type="match status" value="1"/>
</dbReference>
<dbReference type="InterPro" id="IPR014710">
    <property type="entry name" value="RmlC-like_jellyroll"/>
</dbReference>
<dbReference type="Gene3D" id="1.10.10.10">
    <property type="entry name" value="Winged helix-like DNA-binding domain superfamily/Winged helix DNA-binding domain"/>
    <property type="match status" value="1"/>
</dbReference>
<evidence type="ECO:0000313" key="6">
    <source>
        <dbReference type="Proteomes" id="UP001268089"/>
    </source>
</evidence>
<dbReference type="SMART" id="SM00100">
    <property type="entry name" value="cNMP"/>
    <property type="match status" value="1"/>
</dbReference>
<dbReference type="InterPro" id="IPR036388">
    <property type="entry name" value="WH-like_DNA-bd_sf"/>
</dbReference>
<dbReference type="Proteomes" id="UP001268089">
    <property type="component" value="Unassembled WGS sequence"/>
</dbReference>
<protein>
    <submittedName>
        <fullName evidence="5">CRP-like cAMP-binding protein</fullName>
    </submittedName>
</protein>